<protein>
    <recommendedName>
        <fullName evidence="5 18">NADH-ubiquinone oxidoreductase chain 2</fullName>
        <ecNumber evidence="4 18">7.1.1.2</ecNumber>
    </recommendedName>
</protein>
<evidence type="ECO:0000256" key="6">
    <source>
        <dbReference type="ARBA" id="ARBA00022448"/>
    </source>
</evidence>
<keyword evidence="16 18" id="KW-0472">Membrane</keyword>
<feature type="transmembrane region" description="Helical" evidence="18">
    <location>
        <begin position="109"/>
        <end position="131"/>
    </location>
</feature>
<evidence type="ECO:0000256" key="15">
    <source>
        <dbReference type="ARBA" id="ARBA00023128"/>
    </source>
</evidence>
<evidence type="ECO:0000256" key="18">
    <source>
        <dbReference type="RuleBase" id="RU003403"/>
    </source>
</evidence>
<evidence type="ECO:0000256" key="7">
    <source>
        <dbReference type="ARBA" id="ARBA00022660"/>
    </source>
</evidence>
<evidence type="ECO:0000256" key="1">
    <source>
        <dbReference type="ARBA" id="ARBA00003257"/>
    </source>
</evidence>
<evidence type="ECO:0000256" key="14">
    <source>
        <dbReference type="ARBA" id="ARBA00023075"/>
    </source>
</evidence>
<gene>
    <name evidence="20" type="primary">nad2</name>
</gene>
<feature type="transmembrane region" description="Helical" evidence="18">
    <location>
        <begin position="304"/>
        <end position="326"/>
    </location>
</feature>
<proteinExistence type="inferred from homology"/>
<keyword evidence="7 18" id="KW-0679">Respiratory chain</keyword>
<dbReference type="PANTHER" id="PTHR46552">
    <property type="entry name" value="NADH-UBIQUINONE OXIDOREDUCTASE CHAIN 2"/>
    <property type="match status" value="1"/>
</dbReference>
<feature type="transmembrane region" description="Helical" evidence="18">
    <location>
        <begin position="227"/>
        <end position="246"/>
    </location>
</feature>
<comment type="function">
    <text evidence="18">Core subunit of the mitochondrial membrane respiratory chain NADH dehydrogenase (Complex I) which catalyzes electron transfer from NADH through the respiratory chain, using ubiquinone as an electron acceptor. Essential for the catalytic activity and assembly of complex I.</text>
</comment>
<evidence type="ECO:0000256" key="17">
    <source>
        <dbReference type="ARBA" id="ARBA00049551"/>
    </source>
</evidence>
<dbReference type="InterPro" id="IPR050175">
    <property type="entry name" value="Complex_I_Subunit_2"/>
</dbReference>
<geneLocation type="mitochondrion" evidence="20"/>
<reference evidence="20" key="1">
    <citation type="submission" date="2015-09" db="EMBL/GenBank/DDBJ databases">
        <title>Staphyliniformia phylogenetics from de novo mitogenomic assemblies.</title>
        <authorList>
            <person name="Favreau E.A."/>
            <person name="Linard B."/>
            <person name="Vogler A.P."/>
        </authorList>
    </citation>
    <scope>NUCLEOTIDE SEQUENCE</scope>
</reference>
<dbReference type="InterPro" id="IPR003917">
    <property type="entry name" value="NADH_UbQ_OxRdtase_chain2"/>
</dbReference>
<organism evidence="20">
    <name type="scientific">Astenus lyonessius</name>
    <dbReference type="NCBI Taxonomy" id="347273"/>
    <lineage>
        <taxon>Eukaryota</taxon>
        <taxon>Metazoa</taxon>
        <taxon>Ecdysozoa</taxon>
        <taxon>Arthropoda</taxon>
        <taxon>Hexapoda</taxon>
        <taxon>Insecta</taxon>
        <taxon>Pterygota</taxon>
        <taxon>Neoptera</taxon>
        <taxon>Endopterygota</taxon>
        <taxon>Coleoptera</taxon>
        <taxon>Polyphaga</taxon>
        <taxon>Staphyliniformia</taxon>
        <taxon>Staphylinidae</taxon>
        <taxon>Paederinae</taxon>
        <taxon>Astenus</taxon>
    </lineage>
</organism>
<dbReference type="Pfam" id="PF00361">
    <property type="entry name" value="Proton_antipo_M"/>
    <property type="match status" value="1"/>
</dbReference>
<evidence type="ECO:0000256" key="4">
    <source>
        <dbReference type="ARBA" id="ARBA00012944"/>
    </source>
</evidence>
<keyword evidence="10 18" id="KW-1278">Translocase</keyword>
<dbReference type="EC" id="7.1.1.2" evidence="4 18"/>
<dbReference type="PANTHER" id="PTHR46552:SF1">
    <property type="entry name" value="NADH-UBIQUINONE OXIDOREDUCTASE CHAIN 2"/>
    <property type="match status" value="1"/>
</dbReference>
<comment type="catalytic activity">
    <reaction evidence="17 18">
        <text>a ubiquinone + NADH + 5 H(+)(in) = a ubiquinol + NAD(+) + 4 H(+)(out)</text>
        <dbReference type="Rhea" id="RHEA:29091"/>
        <dbReference type="Rhea" id="RHEA-COMP:9565"/>
        <dbReference type="Rhea" id="RHEA-COMP:9566"/>
        <dbReference type="ChEBI" id="CHEBI:15378"/>
        <dbReference type="ChEBI" id="CHEBI:16389"/>
        <dbReference type="ChEBI" id="CHEBI:17976"/>
        <dbReference type="ChEBI" id="CHEBI:57540"/>
        <dbReference type="ChEBI" id="CHEBI:57945"/>
        <dbReference type="EC" id="7.1.1.2"/>
    </reaction>
</comment>
<comment type="similarity">
    <text evidence="3 18">Belongs to the complex I subunit 2 family.</text>
</comment>
<keyword evidence="6" id="KW-0813">Transport</keyword>
<evidence type="ECO:0000256" key="12">
    <source>
        <dbReference type="ARBA" id="ARBA00022989"/>
    </source>
</evidence>
<keyword evidence="8 18" id="KW-0812">Transmembrane</keyword>
<keyword evidence="14 18" id="KW-0830">Ubiquinone</keyword>
<dbReference type="AlphaFoldDB" id="A0A0S2M6I8"/>
<evidence type="ECO:0000256" key="9">
    <source>
        <dbReference type="ARBA" id="ARBA00022792"/>
    </source>
</evidence>
<evidence type="ECO:0000256" key="13">
    <source>
        <dbReference type="ARBA" id="ARBA00023027"/>
    </source>
</evidence>
<evidence type="ECO:0000256" key="10">
    <source>
        <dbReference type="ARBA" id="ARBA00022967"/>
    </source>
</evidence>
<sequence>MLFMTSLMTGSLIAVSSSTWMGMWIGLEINLLSIIPLMNNSSNKFSSEASMKYFITQAIASSIIMFSIILMSKSLMELNTINLIFNSALLTKMGAAPFHFWMPEIMDGLSWLMCFIVLTIQKIAPMIILMYSNFNMIFFMYIIIFSLLVSSILGLNQISIRKIMAYSSINHISWMICSMLFMNSMWITYFIVYSLISMSIIMMCNYFNMFFINQIIFNLNQNFPLKLILIMNFLSLGGLPPFLGFMPKWITVQSLINLNQIFLSIIMIVLTLITLYYYLRISYSTLMFNQLELNYTMKPKFNEYFLYLVNFFTISGLILSTTLFNWL</sequence>
<evidence type="ECO:0000256" key="8">
    <source>
        <dbReference type="ARBA" id="ARBA00022692"/>
    </source>
</evidence>
<dbReference type="InterPro" id="IPR001750">
    <property type="entry name" value="ND/Mrp_TM"/>
</dbReference>
<comment type="subcellular location">
    <subcellularLocation>
        <location evidence="2 18">Mitochondrion inner membrane</location>
        <topology evidence="2 18">Multi-pass membrane protein</topology>
    </subcellularLocation>
</comment>
<evidence type="ECO:0000256" key="5">
    <source>
        <dbReference type="ARBA" id="ARBA00021008"/>
    </source>
</evidence>
<feature type="transmembrane region" description="Helical" evidence="18">
    <location>
        <begin position="83"/>
        <end position="102"/>
    </location>
</feature>
<feature type="transmembrane region" description="Helical" evidence="18">
    <location>
        <begin position="258"/>
        <end position="279"/>
    </location>
</feature>
<comment type="function">
    <text evidence="1">Core subunit of the mitochondrial membrane respiratory chain NADH dehydrogenase (Complex I) that is believed to belong to the minimal assembly required for catalysis. Complex I functions in the transfer of electrons from NADH to the respiratory chain. The immediate electron acceptor for the enzyme is believed to be ubiquinone.</text>
</comment>
<dbReference type="PRINTS" id="PR01436">
    <property type="entry name" value="NADHDHGNASE2"/>
</dbReference>
<feature type="transmembrane region" description="Helical" evidence="18">
    <location>
        <begin position="187"/>
        <end position="207"/>
    </location>
</feature>
<accession>A0A0S2M6I8</accession>
<keyword evidence="9 18" id="KW-0999">Mitochondrion inner membrane</keyword>
<evidence type="ECO:0000259" key="19">
    <source>
        <dbReference type="Pfam" id="PF00361"/>
    </source>
</evidence>
<evidence type="ECO:0000256" key="2">
    <source>
        <dbReference type="ARBA" id="ARBA00004448"/>
    </source>
</evidence>
<feature type="transmembrane region" description="Helical" evidence="18">
    <location>
        <begin position="51"/>
        <end position="71"/>
    </location>
</feature>
<evidence type="ECO:0000256" key="16">
    <source>
        <dbReference type="ARBA" id="ARBA00023136"/>
    </source>
</evidence>
<feature type="transmembrane region" description="Helical" evidence="18">
    <location>
        <begin position="137"/>
        <end position="156"/>
    </location>
</feature>
<keyword evidence="11 18" id="KW-0249">Electron transport</keyword>
<name>A0A0S2M6I8_9COLE</name>
<evidence type="ECO:0000313" key="20">
    <source>
        <dbReference type="EMBL" id="ALO70304.1"/>
    </source>
</evidence>
<dbReference type="EMBL" id="KT780626">
    <property type="protein sequence ID" value="ALO70304.1"/>
    <property type="molecule type" value="Genomic_DNA"/>
</dbReference>
<dbReference type="GO" id="GO:0005743">
    <property type="term" value="C:mitochondrial inner membrane"/>
    <property type="evidence" value="ECO:0007669"/>
    <property type="project" value="UniProtKB-SubCell"/>
</dbReference>
<feature type="transmembrane region" description="Helical" evidence="18">
    <location>
        <begin position="20"/>
        <end position="39"/>
    </location>
</feature>
<dbReference type="GO" id="GO:0006120">
    <property type="term" value="P:mitochondrial electron transport, NADH to ubiquinone"/>
    <property type="evidence" value="ECO:0007669"/>
    <property type="project" value="InterPro"/>
</dbReference>
<evidence type="ECO:0000256" key="3">
    <source>
        <dbReference type="ARBA" id="ARBA00007012"/>
    </source>
</evidence>
<feature type="domain" description="NADH:quinone oxidoreductase/Mrp antiporter transmembrane" evidence="19">
    <location>
        <begin position="17"/>
        <end position="274"/>
    </location>
</feature>
<evidence type="ECO:0000256" key="11">
    <source>
        <dbReference type="ARBA" id="ARBA00022982"/>
    </source>
</evidence>
<keyword evidence="15 18" id="KW-0496">Mitochondrion</keyword>
<keyword evidence="12 18" id="KW-1133">Transmembrane helix</keyword>
<keyword evidence="13 18" id="KW-0520">NAD</keyword>
<dbReference type="GO" id="GO:0008137">
    <property type="term" value="F:NADH dehydrogenase (ubiquinone) activity"/>
    <property type="evidence" value="ECO:0007669"/>
    <property type="project" value="UniProtKB-EC"/>
</dbReference>